<dbReference type="AlphaFoldDB" id="A0A918UB29"/>
<proteinExistence type="predicted"/>
<evidence type="ECO:0000313" key="1">
    <source>
        <dbReference type="EMBL" id="GGY20378.1"/>
    </source>
</evidence>
<dbReference type="RefSeq" id="WP_189534794.1">
    <property type="nucleotide sequence ID" value="NZ_BMYX01000014.1"/>
</dbReference>
<protein>
    <submittedName>
        <fullName evidence="1">Uncharacterized protein</fullName>
    </submittedName>
</protein>
<reference evidence="1" key="1">
    <citation type="journal article" date="2014" name="Int. J. Syst. Evol. Microbiol.">
        <title>Complete genome sequence of Corynebacterium casei LMG S-19264T (=DSM 44701T), isolated from a smear-ripened cheese.</title>
        <authorList>
            <consortium name="US DOE Joint Genome Institute (JGI-PGF)"/>
            <person name="Walter F."/>
            <person name="Albersmeier A."/>
            <person name="Kalinowski J."/>
            <person name="Ruckert C."/>
        </authorList>
    </citation>
    <scope>NUCLEOTIDE SEQUENCE</scope>
    <source>
        <strain evidence="1">KCTC 32182</strain>
    </source>
</reference>
<organism evidence="1 2">
    <name type="scientific">Paludibacterium paludis</name>
    <dbReference type="NCBI Taxonomy" id="1225769"/>
    <lineage>
        <taxon>Bacteria</taxon>
        <taxon>Pseudomonadati</taxon>
        <taxon>Pseudomonadota</taxon>
        <taxon>Betaproteobacteria</taxon>
        <taxon>Neisseriales</taxon>
        <taxon>Chromobacteriaceae</taxon>
        <taxon>Paludibacterium</taxon>
    </lineage>
</organism>
<keyword evidence="2" id="KW-1185">Reference proteome</keyword>
<name>A0A918UB29_9NEIS</name>
<evidence type="ECO:0000313" key="2">
    <source>
        <dbReference type="Proteomes" id="UP000645257"/>
    </source>
</evidence>
<comment type="caution">
    <text evidence="1">The sequence shown here is derived from an EMBL/GenBank/DDBJ whole genome shotgun (WGS) entry which is preliminary data.</text>
</comment>
<gene>
    <name evidence="1" type="ORF">GCM10011289_24970</name>
</gene>
<dbReference type="Proteomes" id="UP000645257">
    <property type="component" value="Unassembled WGS sequence"/>
</dbReference>
<dbReference type="EMBL" id="BMYX01000014">
    <property type="protein sequence ID" value="GGY20378.1"/>
    <property type="molecule type" value="Genomic_DNA"/>
</dbReference>
<reference evidence="1" key="2">
    <citation type="submission" date="2020-09" db="EMBL/GenBank/DDBJ databases">
        <authorList>
            <person name="Sun Q."/>
            <person name="Kim S."/>
        </authorList>
    </citation>
    <scope>NUCLEOTIDE SEQUENCE</scope>
    <source>
        <strain evidence="1">KCTC 32182</strain>
    </source>
</reference>
<sequence>MDGLIELIFEQVPDEAVGRLMNDLLQGVDILELSHSELGRLDPKKANFDLMTLLEQEAEPLSLFVRTTTVTVEDVTIRSPMVRILRCGGVNEITVIFDRGDVDEAVRLNVGETLAAGAKAVASRANVSEYYCGFEPASDDKTRLFAKDKIGPLMTI</sequence>
<accession>A0A918UB29</accession>